<dbReference type="PROSITE" id="PS51099">
    <property type="entry name" value="PTS_EIIB_TYPE_2"/>
    <property type="match status" value="1"/>
</dbReference>
<dbReference type="STRING" id="1125725.HMPREF1325_0575"/>
<dbReference type="eggNOG" id="COG3711">
    <property type="taxonomic scope" value="Bacteria"/>
</dbReference>
<dbReference type="PANTHER" id="PTHR30185">
    <property type="entry name" value="CRYPTIC BETA-GLUCOSIDE BGL OPERON ANTITERMINATOR"/>
    <property type="match status" value="1"/>
</dbReference>
<evidence type="ECO:0000313" key="3">
    <source>
        <dbReference type="Proteomes" id="UP000016412"/>
    </source>
</evidence>
<dbReference type="GO" id="GO:0008982">
    <property type="term" value="F:protein-N(PI)-phosphohistidine-sugar phosphotransferase activity"/>
    <property type="evidence" value="ECO:0007669"/>
    <property type="project" value="InterPro"/>
</dbReference>
<dbReference type="SUPFAM" id="SSF46785">
    <property type="entry name" value="Winged helix' DNA-binding domain"/>
    <property type="match status" value="1"/>
</dbReference>
<dbReference type="PATRIC" id="fig|1125725.3.peg.822"/>
<evidence type="ECO:0000313" key="2">
    <source>
        <dbReference type="EMBL" id="ERF61182.1"/>
    </source>
</evidence>
<dbReference type="EMBL" id="AUZJ01000016">
    <property type="protein sequence ID" value="ERF61182.1"/>
    <property type="molecule type" value="Genomic_DNA"/>
</dbReference>
<name>U1FAN4_TRESO</name>
<dbReference type="AlphaFoldDB" id="U1FAN4"/>
<proteinExistence type="predicted"/>
<gene>
    <name evidence="2" type="ORF">HMPREF1325_0575</name>
</gene>
<sequence length="568" mass="63852">MLHISKIKAYIDRFGSENTGIENGKDDIKPSCQQKFDFPLQDQTSRVMINYYGMDIRIASIINILFDANDYISSIVIAEKLGISESTLFRLLPQLEECTAPYGLHFSKLRGRGFMLSGSEKAKEKLIADFAQKNYKPEFSPAEKSFLAFLHLLNEKDTVKLASLANVLKISESGAAKIVSELETRLAGSGCEVIRKRGFGTCIGGNEIAVRLAALNSACLYVNFNELMSLLYAYIHRSASERNILKLYSFTSAVFEFFDAETTIKNNFDIVETVERSTGVSFSDIDFILMFLYIGITELRRKNGFFIEPSADERTERVESEAKIVQAVSDADFFIGGNPQCDNEIRVLTEVFQSTEAYNNILPNQKEYERIAEDFITFIEGALDGRVAEQKRTAYIVYLQILHLIKRHKGLFSIQQNTSRLAENIVLKNNGMQKIVKPAAEYLQKRLHIPVSEEDGSVMLGFISPFFERNTRKISAGLVCASGLVVSSILKEKLGKAFPELDPIETISIRKLTDAYVKENNIDFIISFIETAPLAVPVAHISVRLEDSDIEQVKSILQNIRRGYENAG</sequence>
<reference evidence="2 3" key="1">
    <citation type="submission" date="2013-08" db="EMBL/GenBank/DDBJ databases">
        <authorList>
            <person name="Durkin A.S."/>
            <person name="Haft D.R."/>
            <person name="McCorrison J."/>
            <person name="Torralba M."/>
            <person name="Gillis M."/>
            <person name="Haft D.H."/>
            <person name="Methe B."/>
            <person name="Sutton G."/>
            <person name="Nelson K.E."/>
        </authorList>
    </citation>
    <scope>NUCLEOTIDE SEQUENCE [LARGE SCALE GENOMIC DNA]</scope>
    <source>
        <strain evidence="2 3">VPI DR56BR1116</strain>
    </source>
</reference>
<dbReference type="Gene3D" id="3.40.50.2300">
    <property type="match status" value="1"/>
</dbReference>
<organism evidence="2 3">
    <name type="scientific">Treponema socranskii subsp. socranskii VPI DR56BR1116 = ATCC 35536</name>
    <dbReference type="NCBI Taxonomy" id="1125725"/>
    <lineage>
        <taxon>Bacteria</taxon>
        <taxon>Pseudomonadati</taxon>
        <taxon>Spirochaetota</taxon>
        <taxon>Spirochaetia</taxon>
        <taxon>Spirochaetales</taxon>
        <taxon>Treponemataceae</taxon>
        <taxon>Treponema</taxon>
    </lineage>
</organism>
<dbReference type="CDD" id="cd05568">
    <property type="entry name" value="PTS_IIB_bgl_like"/>
    <property type="match status" value="1"/>
</dbReference>
<dbReference type="PANTHER" id="PTHR30185:SF12">
    <property type="entry name" value="TRANSCRIPTIONAL REGULATOR MANR"/>
    <property type="match status" value="1"/>
</dbReference>
<evidence type="ECO:0000259" key="1">
    <source>
        <dbReference type="PROSITE" id="PS51099"/>
    </source>
</evidence>
<dbReference type="InterPro" id="IPR050661">
    <property type="entry name" value="BglG_antiterminators"/>
</dbReference>
<accession>U1FAN4</accession>
<dbReference type="InterPro" id="IPR013011">
    <property type="entry name" value="PTS_EIIB_2"/>
</dbReference>
<protein>
    <submittedName>
        <fullName evidence="2">M protein trans-acting positive regulator</fullName>
    </submittedName>
</protein>
<dbReference type="Proteomes" id="UP000016412">
    <property type="component" value="Unassembled WGS sequence"/>
</dbReference>
<comment type="caution">
    <text evidence="2">The sequence shown here is derived from an EMBL/GenBank/DDBJ whole genome shotgun (WGS) entry which is preliminary data.</text>
</comment>
<dbReference type="InterPro" id="IPR036390">
    <property type="entry name" value="WH_DNA-bd_sf"/>
</dbReference>
<feature type="domain" description="PTS EIIB type-2" evidence="1">
    <location>
        <begin position="474"/>
        <end position="565"/>
    </location>
</feature>
<dbReference type="GO" id="GO:0009401">
    <property type="term" value="P:phosphoenolpyruvate-dependent sugar phosphotransferase system"/>
    <property type="evidence" value="ECO:0007669"/>
    <property type="project" value="InterPro"/>
</dbReference>